<sequence length="173" mass="20506">MRRFGLHVPPEWSYEHALSHSITLLSNHCTLRTFKIIFPPTYYIFWHSTISQWYRHQLTSLHENLFVNCEKADIWPTDWVWVFLKYNAATYKMLDSSDYVRLLQPWLRRYSGECQGIVQGIRADPRGSRVVYGLSSKRKGGRYRLVERDECASLCGPKALAREEIDEDDWVNF</sequence>
<accession>A0A9P4GJ56</accession>
<dbReference type="Proteomes" id="UP000800039">
    <property type="component" value="Unassembled WGS sequence"/>
</dbReference>
<reference evidence="1" key="1">
    <citation type="submission" date="2020-01" db="EMBL/GenBank/DDBJ databases">
        <authorList>
            <consortium name="DOE Joint Genome Institute"/>
            <person name="Haridas S."/>
            <person name="Albert R."/>
            <person name="Binder M."/>
            <person name="Bloem J."/>
            <person name="Labutti K."/>
            <person name="Salamov A."/>
            <person name="Andreopoulos B."/>
            <person name="Baker S.E."/>
            <person name="Barry K."/>
            <person name="Bills G."/>
            <person name="Bluhm B.H."/>
            <person name="Cannon C."/>
            <person name="Castanera R."/>
            <person name="Culley D.E."/>
            <person name="Daum C."/>
            <person name="Ezra D."/>
            <person name="Gonzalez J.B."/>
            <person name="Henrissat B."/>
            <person name="Kuo A."/>
            <person name="Liang C."/>
            <person name="Lipzen A."/>
            <person name="Lutzoni F."/>
            <person name="Magnuson J."/>
            <person name="Mondo S."/>
            <person name="Nolan M."/>
            <person name="Ohm R."/>
            <person name="Pangilinan J."/>
            <person name="Park H.-J."/>
            <person name="Ramirez L."/>
            <person name="Alfaro M."/>
            <person name="Sun H."/>
            <person name="Tritt A."/>
            <person name="Yoshinaga Y."/>
            <person name="Zwiers L.-H."/>
            <person name="Turgeon B.G."/>
            <person name="Goodwin S.B."/>
            <person name="Spatafora J.W."/>
            <person name="Crous P.W."/>
            <person name="Grigoriev I.V."/>
        </authorList>
    </citation>
    <scope>NUCLEOTIDE SEQUENCE</scope>
    <source>
        <strain evidence="1">CBS 394.84</strain>
    </source>
</reference>
<comment type="caution">
    <text evidence="1">The sequence shown here is derived from an EMBL/GenBank/DDBJ whole genome shotgun (WGS) entry which is preliminary data.</text>
</comment>
<dbReference type="GeneID" id="63843876"/>
<gene>
    <name evidence="1" type="ORF">K460DRAFT_121082</name>
</gene>
<evidence type="ECO:0000313" key="1">
    <source>
        <dbReference type="EMBL" id="KAF1846174.1"/>
    </source>
</evidence>
<dbReference type="OrthoDB" id="5272396at2759"/>
<proteinExistence type="predicted"/>
<dbReference type="AlphaFoldDB" id="A0A9P4GJ56"/>
<name>A0A9P4GJ56_9PLEO</name>
<protein>
    <submittedName>
        <fullName evidence="1">Uncharacterized protein</fullName>
    </submittedName>
</protein>
<evidence type="ECO:0000313" key="2">
    <source>
        <dbReference type="Proteomes" id="UP000800039"/>
    </source>
</evidence>
<keyword evidence="2" id="KW-1185">Reference proteome</keyword>
<dbReference type="RefSeq" id="XP_040788737.1">
    <property type="nucleotide sequence ID" value="XM_040926624.1"/>
</dbReference>
<organism evidence="1 2">
    <name type="scientific">Cucurbitaria berberidis CBS 394.84</name>
    <dbReference type="NCBI Taxonomy" id="1168544"/>
    <lineage>
        <taxon>Eukaryota</taxon>
        <taxon>Fungi</taxon>
        <taxon>Dikarya</taxon>
        <taxon>Ascomycota</taxon>
        <taxon>Pezizomycotina</taxon>
        <taxon>Dothideomycetes</taxon>
        <taxon>Pleosporomycetidae</taxon>
        <taxon>Pleosporales</taxon>
        <taxon>Pleosporineae</taxon>
        <taxon>Cucurbitariaceae</taxon>
        <taxon>Cucurbitaria</taxon>
    </lineage>
</organism>
<dbReference type="EMBL" id="ML976616">
    <property type="protein sequence ID" value="KAF1846174.1"/>
    <property type="molecule type" value="Genomic_DNA"/>
</dbReference>